<feature type="region of interest" description="Disordered" evidence="1">
    <location>
        <begin position="474"/>
        <end position="495"/>
    </location>
</feature>
<evidence type="ECO:0008006" key="4">
    <source>
        <dbReference type="Google" id="ProtNLM"/>
    </source>
</evidence>
<accession>A0A0G4FX68</accession>
<sequence length="495" mass="54865">MKRGLFCFVTAFTLFLKQKGVDGKIVGALILPHGEEALFPELADSSGGSRELQRASLEVSRKWKFNPSKSALNSISAINGIEEERDEREVDVVFLVTPHGLELSDDYLLYLNSHLSGSVDLQNPLYPHRAPKRVELEARTDVPLAEEILRLLGRRAWKQKEKGKTENERKSPPYDLQGLNGFVGFGDAKKVLQLDQGEIIPLSFLFSQTQAEREKQTHTYTAEKASAPLFVEDVESTSAAQPPVVILSIPSSRYSHTGRVDDEMISELLNLGGDVGGVLEQSDRRVLWVVSADLAHTHLSEGPYGLSEFAQPFDRAVEEWAEGGGRQKLLGEAAELHNAGAAACGFTGLVLLQGMFDRVCSSVTRSDNQISEKGERDSACLSTSGATEWESRVLGNFHPTYYGMLVAEMKRKRKNDAMNVRNPRTQTEEEGEKDVFARSEGLSAHFEKEPAEDNSFGFGGFELKGQREEKENIRTKFSNEIVHSSPSSLPSLRYS</sequence>
<gene>
    <name evidence="3" type="ORF">Cvel_3867</name>
</gene>
<reference evidence="3" key="1">
    <citation type="submission" date="2014-11" db="EMBL/GenBank/DDBJ databases">
        <authorList>
            <person name="Otto D Thomas"/>
            <person name="Naeem Raeece"/>
        </authorList>
    </citation>
    <scope>NUCLEOTIDE SEQUENCE</scope>
</reference>
<dbReference type="AlphaFoldDB" id="A0A0G4FX68"/>
<feature type="compositionally biased region" description="Low complexity" evidence="1">
    <location>
        <begin position="484"/>
        <end position="495"/>
    </location>
</feature>
<name>A0A0G4FX68_9ALVE</name>
<evidence type="ECO:0000313" key="3">
    <source>
        <dbReference type="EMBL" id="CEM19898.1"/>
    </source>
</evidence>
<keyword evidence="2" id="KW-0732">Signal</keyword>
<feature type="chain" id="PRO_5005189194" description="Extradiol ring-cleavage dioxygenase class III enzyme subunit B domain-containing protein" evidence="2">
    <location>
        <begin position="24"/>
        <end position="495"/>
    </location>
</feature>
<proteinExistence type="predicted"/>
<organism evidence="3">
    <name type="scientific">Chromera velia CCMP2878</name>
    <dbReference type="NCBI Taxonomy" id="1169474"/>
    <lineage>
        <taxon>Eukaryota</taxon>
        <taxon>Sar</taxon>
        <taxon>Alveolata</taxon>
        <taxon>Colpodellida</taxon>
        <taxon>Chromeraceae</taxon>
        <taxon>Chromera</taxon>
    </lineage>
</organism>
<dbReference type="VEuPathDB" id="CryptoDB:Cvel_3867"/>
<feature type="signal peptide" evidence="2">
    <location>
        <begin position="1"/>
        <end position="23"/>
    </location>
</feature>
<evidence type="ECO:0000256" key="2">
    <source>
        <dbReference type="SAM" id="SignalP"/>
    </source>
</evidence>
<protein>
    <recommendedName>
        <fullName evidence="4">Extradiol ring-cleavage dioxygenase class III enzyme subunit B domain-containing protein</fullName>
    </recommendedName>
</protein>
<dbReference type="EMBL" id="CDMZ01000706">
    <property type="protein sequence ID" value="CEM19898.1"/>
    <property type="molecule type" value="Genomic_DNA"/>
</dbReference>
<dbReference type="Gene3D" id="3.40.830.10">
    <property type="entry name" value="LigB-like"/>
    <property type="match status" value="1"/>
</dbReference>
<evidence type="ECO:0000256" key="1">
    <source>
        <dbReference type="SAM" id="MobiDB-lite"/>
    </source>
</evidence>